<accession>A0A3B3YLP0</accession>
<dbReference type="AlphaFoldDB" id="A0A3B3YLP0"/>
<name>A0A3B3YLP0_9TELE</name>
<evidence type="ECO:0000313" key="2">
    <source>
        <dbReference type="Proteomes" id="UP000261480"/>
    </source>
</evidence>
<dbReference type="Ensembl" id="ENSPMET00000017869.1">
    <property type="protein sequence ID" value="ENSPMEP00000028063.1"/>
    <property type="gene ID" value="ENSPMEG00000012887.1"/>
</dbReference>
<sequence length="58" mass="6835">MPVRAVRRWWSEMGPYFMGPYRDVVIGFGVMSVLFYRISYGGKLKGKTYYELEICCVK</sequence>
<reference evidence="1" key="1">
    <citation type="submission" date="2025-08" db="UniProtKB">
        <authorList>
            <consortium name="Ensembl"/>
        </authorList>
    </citation>
    <scope>IDENTIFICATION</scope>
</reference>
<proteinExistence type="predicted"/>
<keyword evidence="2" id="KW-1185">Reference proteome</keyword>
<reference evidence="1" key="2">
    <citation type="submission" date="2025-09" db="UniProtKB">
        <authorList>
            <consortium name="Ensembl"/>
        </authorList>
    </citation>
    <scope>IDENTIFICATION</scope>
</reference>
<dbReference type="Proteomes" id="UP000261480">
    <property type="component" value="Unplaced"/>
</dbReference>
<protein>
    <submittedName>
        <fullName evidence="1">Uncharacterized protein</fullName>
    </submittedName>
</protein>
<organism evidence="1 2">
    <name type="scientific">Poecilia mexicana</name>
    <dbReference type="NCBI Taxonomy" id="48701"/>
    <lineage>
        <taxon>Eukaryota</taxon>
        <taxon>Metazoa</taxon>
        <taxon>Chordata</taxon>
        <taxon>Craniata</taxon>
        <taxon>Vertebrata</taxon>
        <taxon>Euteleostomi</taxon>
        <taxon>Actinopterygii</taxon>
        <taxon>Neopterygii</taxon>
        <taxon>Teleostei</taxon>
        <taxon>Neoteleostei</taxon>
        <taxon>Acanthomorphata</taxon>
        <taxon>Ovalentaria</taxon>
        <taxon>Atherinomorphae</taxon>
        <taxon>Cyprinodontiformes</taxon>
        <taxon>Poeciliidae</taxon>
        <taxon>Poeciliinae</taxon>
        <taxon>Poecilia</taxon>
    </lineage>
</organism>
<evidence type="ECO:0000313" key="1">
    <source>
        <dbReference type="Ensembl" id="ENSPMEP00000028063.1"/>
    </source>
</evidence>